<dbReference type="SUPFAM" id="SSF48452">
    <property type="entry name" value="TPR-like"/>
    <property type="match status" value="1"/>
</dbReference>
<comment type="caution">
    <text evidence="1">The sequence shown here is derived from an EMBL/GenBank/DDBJ whole genome shotgun (WGS) entry which is preliminary data.</text>
</comment>
<protein>
    <submittedName>
        <fullName evidence="1">SusD/RagB-like outer membrane lipoprotein</fullName>
    </submittedName>
</protein>
<sequence>MKNITRRLHWYFTLVLIVGLSGCEGYFDLNENPNLVSNPPLKSLLSTTTQKTALNMQRVGGITSYFVQYLASPSAGSSTDTYQETDYTSTWDALYYAMADLTDMKNLASTEGASEYVGVANVLLSYHISLVADTFGDAPFSGAFTGDPLVPAYDSENSLYQTSLTLIDEGIAELSKTDSKIALSGSDDLIHQGDTEAWIKTAYLLKARLHNKLSKQGTYAPTAVLSAVDKSYTSNDDDARMGTFLLRSPWAQVARDNAALVLNGWLSTQLIDQLLGKNGGVYDPRIEKITDKTVNGEYKGTVNGQGNVGGNNTVKDESYISLNSPLTGDDSPLILASFAELKMIEAEAAFRNNNKTRAYAAYIQGIRANMEKLGVPNEQMEKYLTDPKVAVGEAGISLALIFKEKYVVTYLNPEAWNDARRYNYQYAGFKLPLNAALSTFIRRVGYPSSERAENSNNVPNIITLDSPLWWDQ</sequence>
<organism evidence="1 2">
    <name type="scientific">Dyadobacter jejuensis</name>
    <dbReference type="NCBI Taxonomy" id="1082580"/>
    <lineage>
        <taxon>Bacteria</taxon>
        <taxon>Pseudomonadati</taxon>
        <taxon>Bacteroidota</taxon>
        <taxon>Cytophagia</taxon>
        <taxon>Cytophagales</taxon>
        <taxon>Spirosomataceae</taxon>
        <taxon>Dyadobacter</taxon>
    </lineage>
</organism>
<dbReference type="RefSeq" id="WP_109672364.1">
    <property type="nucleotide sequence ID" value="NZ_QGDT01000001.1"/>
</dbReference>
<dbReference type="OrthoDB" id="622163at2"/>
<dbReference type="EMBL" id="QGDT01000001">
    <property type="protein sequence ID" value="PWJ60233.1"/>
    <property type="molecule type" value="Genomic_DNA"/>
</dbReference>
<dbReference type="AlphaFoldDB" id="A0A316AR71"/>
<proteinExistence type="predicted"/>
<name>A0A316AR71_9BACT</name>
<keyword evidence="2" id="KW-1185">Reference proteome</keyword>
<keyword evidence="1" id="KW-0449">Lipoprotein</keyword>
<reference evidence="1 2" key="1">
    <citation type="submission" date="2018-03" db="EMBL/GenBank/DDBJ databases">
        <title>Genomic Encyclopedia of Archaeal and Bacterial Type Strains, Phase II (KMG-II): from individual species to whole genera.</title>
        <authorList>
            <person name="Goeker M."/>
        </authorList>
    </citation>
    <scope>NUCLEOTIDE SEQUENCE [LARGE SCALE GENOMIC DNA]</scope>
    <source>
        <strain evidence="1 2">DSM 100346</strain>
    </source>
</reference>
<dbReference type="Gene3D" id="1.25.40.390">
    <property type="match status" value="1"/>
</dbReference>
<evidence type="ECO:0000313" key="1">
    <source>
        <dbReference type="EMBL" id="PWJ60233.1"/>
    </source>
</evidence>
<dbReference type="PROSITE" id="PS51257">
    <property type="entry name" value="PROKAR_LIPOPROTEIN"/>
    <property type="match status" value="1"/>
</dbReference>
<dbReference type="Proteomes" id="UP000245880">
    <property type="component" value="Unassembled WGS sequence"/>
</dbReference>
<evidence type="ECO:0000313" key="2">
    <source>
        <dbReference type="Proteomes" id="UP000245880"/>
    </source>
</evidence>
<accession>A0A316AR71</accession>
<gene>
    <name evidence="1" type="ORF">CLV98_101414</name>
</gene>
<dbReference type="InterPro" id="IPR041662">
    <property type="entry name" value="SusD-like_2"/>
</dbReference>
<dbReference type="InterPro" id="IPR011990">
    <property type="entry name" value="TPR-like_helical_dom_sf"/>
</dbReference>
<dbReference type="Pfam" id="PF12771">
    <property type="entry name" value="SusD-like_2"/>
    <property type="match status" value="1"/>
</dbReference>